<sequence>METKWHKDTIEIWSKSTAKSLFSIMSIDPIRDEVMYWLTPRDAVEFTVATGILFSEEDMAKYTNIFKQLISNRRWLLNMISEGYQFTAVGTYLDSIADSKMHKDPDRVAFMCRVIDVILFVTKDEKFIPCTDLFMPTHLFMTGATDEIMKMYDNNHMPATRTMRVVRNELSIRILCPIESGSTDVPMFLSPSVYDMALVNAFDGPYPMDYSIKYAHMVNDRCRIVGPITGLGNKMSTIQDTVKKLFSITATSSDYASLGTVHININRHSSMYSK</sequence>
<dbReference type="Proteomes" id="UP000310066">
    <property type="component" value="Unassembled WGS sequence"/>
</dbReference>
<dbReference type="EMBL" id="NAJP01000119">
    <property type="protein sequence ID" value="TKA28265.1"/>
    <property type="molecule type" value="Genomic_DNA"/>
</dbReference>
<comment type="caution">
    <text evidence="2">The sequence shown here is derived from an EMBL/GenBank/DDBJ whole genome shotgun (WGS) entry which is preliminary data.</text>
</comment>
<dbReference type="EMBL" id="JAUJLE010000546">
    <property type="protein sequence ID" value="KAK0953562.1"/>
    <property type="molecule type" value="Genomic_DNA"/>
</dbReference>
<evidence type="ECO:0000313" key="4">
    <source>
        <dbReference type="Proteomes" id="UP001175353"/>
    </source>
</evidence>
<protein>
    <submittedName>
        <fullName evidence="2">Uncharacterized protein</fullName>
    </submittedName>
</protein>
<reference evidence="2 3" key="1">
    <citation type="submission" date="2017-03" db="EMBL/GenBank/DDBJ databases">
        <title>Genomes of endolithic fungi from Antarctica.</title>
        <authorList>
            <person name="Coleine C."/>
            <person name="Masonjones S."/>
            <person name="Stajich J.E."/>
        </authorList>
    </citation>
    <scope>NUCLEOTIDE SEQUENCE [LARGE SCALE GENOMIC DNA]</scope>
    <source>
        <strain evidence="2 3">CCFEE 5311</strain>
    </source>
</reference>
<dbReference type="OrthoDB" id="3817216at2759"/>
<evidence type="ECO:0000313" key="2">
    <source>
        <dbReference type="EMBL" id="TKA28265.1"/>
    </source>
</evidence>
<dbReference type="Proteomes" id="UP001175353">
    <property type="component" value="Unassembled WGS sequence"/>
</dbReference>
<organism evidence="2 3">
    <name type="scientific">Friedmanniomyces endolithicus</name>
    <dbReference type="NCBI Taxonomy" id="329885"/>
    <lineage>
        <taxon>Eukaryota</taxon>
        <taxon>Fungi</taxon>
        <taxon>Dikarya</taxon>
        <taxon>Ascomycota</taxon>
        <taxon>Pezizomycotina</taxon>
        <taxon>Dothideomycetes</taxon>
        <taxon>Dothideomycetidae</taxon>
        <taxon>Mycosphaerellales</taxon>
        <taxon>Teratosphaeriaceae</taxon>
        <taxon>Friedmanniomyces</taxon>
    </lineage>
</organism>
<name>A0A4U0U2D3_9PEZI</name>
<keyword evidence="4" id="KW-1185">Reference proteome</keyword>
<evidence type="ECO:0000313" key="1">
    <source>
        <dbReference type="EMBL" id="KAK0953562.1"/>
    </source>
</evidence>
<dbReference type="AlphaFoldDB" id="A0A4U0U2D3"/>
<accession>A0A4U0U2D3</accession>
<reference evidence="1" key="2">
    <citation type="submission" date="2023-06" db="EMBL/GenBank/DDBJ databases">
        <title>Black Yeasts Isolated from many extreme environments.</title>
        <authorList>
            <person name="Coleine C."/>
            <person name="Stajich J.E."/>
            <person name="Selbmann L."/>
        </authorList>
    </citation>
    <scope>NUCLEOTIDE SEQUENCE</scope>
    <source>
        <strain evidence="1">CCFEE 5200</strain>
    </source>
</reference>
<proteinExistence type="predicted"/>
<gene>
    <name evidence="2" type="ORF">B0A54_17116</name>
    <name evidence="1" type="ORF">LTR91_023786</name>
</gene>
<evidence type="ECO:0000313" key="3">
    <source>
        <dbReference type="Proteomes" id="UP000310066"/>
    </source>
</evidence>